<accession>A0ACC1M5Y4</accession>
<comment type="caution">
    <text evidence="1">The sequence shown here is derived from an EMBL/GenBank/DDBJ whole genome shotgun (WGS) entry which is preliminary data.</text>
</comment>
<evidence type="ECO:0000313" key="1">
    <source>
        <dbReference type="EMBL" id="KAJ2896039.1"/>
    </source>
</evidence>
<organism evidence="1 2">
    <name type="scientific">Coemansia aciculifera</name>
    <dbReference type="NCBI Taxonomy" id="417176"/>
    <lineage>
        <taxon>Eukaryota</taxon>
        <taxon>Fungi</taxon>
        <taxon>Fungi incertae sedis</taxon>
        <taxon>Zoopagomycota</taxon>
        <taxon>Kickxellomycotina</taxon>
        <taxon>Kickxellomycetes</taxon>
        <taxon>Kickxellales</taxon>
        <taxon>Kickxellaceae</taxon>
        <taxon>Coemansia</taxon>
    </lineage>
</organism>
<gene>
    <name evidence="1" type="primary">STU1</name>
    <name evidence="1" type="ORF">IWW38_002134</name>
</gene>
<name>A0ACC1M5Y4_9FUNG</name>
<reference evidence="1" key="1">
    <citation type="submission" date="2022-07" db="EMBL/GenBank/DDBJ databases">
        <title>Phylogenomic reconstructions and comparative analyses of Kickxellomycotina fungi.</title>
        <authorList>
            <person name="Reynolds N.K."/>
            <person name="Stajich J.E."/>
            <person name="Barry K."/>
            <person name="Grigoriev I.V."/>
            <person name="Crous P."/>
            <person name="Smith M.E."/>
        </authorList>
    </citation>
    <scope>NUCLEOTIDE SEQUENCE</scope>
    <source>
        <strain evidence="1">CBS 190363</strain>
    </source>
</reference>
<proteinExistence type="predicted"/>
<dbReference type="Proteomes" id="UP001139981">
    <property type="component" value="Unassembled WGS sequence"/>
</dbReference>
<keyword evidence="2" id="KW-1185">Reference proteome</keyword>
<evidence type="ECO:0000313" key="2">
    <source>
        <dbReference type="Proteomes" id="UP001139981"/>
    </source>
</evidence>
<sequence length="279" mass="30652">MQATRSLLHFILPPLLDRLGDGRMAVRELTLATLGSMWAELHAMHSRKSSLETTPSPTRSNGSRYSVIASSIPRFTTPFKSRILKPKVPVSPSASQWNPTLVFEREIQARGFAHKIWRVREMVLEWLNSCVDDYPEFPASHYIGNAFTLLDDNQDAVRFASKRVLNTIYHSRTELQQDIISRVQALVPSRPTLLPAITAPAGDLAAMPASPYGNARSGSRLGAGIARPGSRITGPRSDSRIGGPASNGPHAGSHIPQMPSRLPDPSLQFGNNISRPSYR</sequence>
<feature type="non-terminal residue" evidence="1">
    <location>
        <position position="279"/>
    </location>
</feature>
<protein>
    <submittedName>
        <fullName evidence="1">Suppressor of tub2 mutation</fullName>
    </submittedName>
</protein>
<dbReference type="EMBL" id="JANBVB010000232">
    <property type="protein sequence ID" value="KAJ2896039.1"/>
    <property type="molecule type" value="Genomic_DNA"/>
</dbReference>